<dbReference type="VEuPathDB" id="VectorBase:AALF002994"/>
<evidence type="ECO:0000256" key="5">
    <source>
        <dbReference type="ARBA" id="ARBA00034848"/>
    </source>
</evidence>
<accession>A0A023ENY3</accession>
<dbReference type="GO" id="GO:0006508">
    <property type="term" value="P:proteolysis"/>
    <property type="evidence" value="ECO:0007669"/>
    <property type="project" value="UniProtKB-KW"/>
</dbReference>
<reference evidence="10" key="3">
    <citation type="submission" date="2025-05" db="UniProtKB">
        <authorList>
            <consortium name="EnsemblMetazoa"/>
        </authorList>
    </citation>
    <scope>IDENTIFICATION</scope>
    <source>
        <strain evidence="10">Foshan</strain>
    </source>
</reference>
<evidence type="ECO:0000256" key="3">
    <source>
        <dbReference type="ARBA" id="ARBA00022801"/>
    </source>
</evidence>
<comment type="similarity">
    <text evidence="4">Belongs to the ACTMAP family.</text>
</comment>
<dbReference type="OrthoDB" id="198816at2759"/>
<dbReference type="InterPro" id="IPR040043">
    <property type="entry name" value="ACTMAP"/>
</dbReference>
<evidence type="ECO:0000313" key="10">
    <source>
        <dbReference type="EnsemblMetazoa" id="AALFPA23_024567.P36625"/>
    </source>
</evidence>
<dbReference type="VEuPathDB" id="VectorBase:AALC636_032046"/>
<evidence type="ECO:0000313" key="11">
    <source>
        <dbReference type="Proteomes" id="UP000069940"/>
    </source>
</evidence>
<evidence type="ECO:0000256" key="8">
    <source>
        <dbReference type="SAM" id="MobiDB-lite"/>
    </source>
</evidence>
<dbReference type="RefSeq" id="XP_019548870.2">
    <property type="nucleotide sequence ID" value="XM_019693325.3"/>
</dbReference>
<keyword evidence="1" id="KW-0031">Aminopeptidase</keyword>
<dbReference type="GO" id="GO:0004177">
    <property type="term" value="F:aminopeptidase activity"/>
    <property type="evidence" value="ECO:0007669"/>
    <property type="project" value="UniProtKB-KW"/>
</dbReference>
<dbReference type="AlphaFoldDB" id="A0A023ENY3"/>
<organism evidence="9">
    <name type="scientific">Aedes albopictus</name>
    <name type="common">Asian tiger mosquito</name>
    <name type="synonym">Stegomyia albopicta</name>
    <dbReference type="NCBI Taxonomy" id="7160"/>
    <lineage>
        <taxon>Eukaryota</taxon>
        <taxon>Metazoa</taxon>
        <taxon>Ecdysozoa</taxon>
        <taxon>Arthropoda</taxon>
        <taxon>Hexapoda</taxon>
        <taxon>Insecta</taxon>
        <taxon>Pterygota</taxon>
        <taxon>Neoptera</taxon>
        <taxon>Endopterygota</taxon>
        <taxon>Diptera</taxon>
        <taxon>Nematocera</taxon>
        <taxon>Culicoidea</taxon>
        <taxon>Culicidae</taxon>
        <taxon>Culicinae</taxon>
        <taxon>Aedini</taxon>
        <taxon>Aedes</taxon>
        <taxon>Stegomyia</taxon>
    </lineage>
</organism>
<sequence length="297" mass="33476">MSNNPSVPSPPPFPARTTKTSESTTVNHHPLTELNCDLANNVITSTNLNQHRHQRVTFNASGECAWATQYPEIQKACYLRQVCQFAPPKELRLQNVTPILQVGPTCGLTALSMLFEGAPSAKTFLELAIAKGYSNNGEMFSTKQLNELFAIGLDENRHLVEYKPVEHHVIAGWMDEPSIQIQLRCGSIFLVPYDPDRDHTPCLNRGHKAHWALIIGYLIDQFNDFYVFARHGKTKNLALWSLRDLARSNANLEEFCQPIGHPNETFILPEGGIGGRNGLRCKFIMIEHYRAKEEIIL</sequence>
<keyword evidence="2" id="KW-0645">Protease</keyword>
<dbReference type="EnsemblMetazoa" id="AALFPA23_024567.R36625">
    <property type="protein sequence ID" value="AALFPA23_024567.P36625"/>
    <property type="gene ID" value="AALFPA23_024567"/>
</dbReference>
<dbReference type="EMBL" id="GAPW01002932">
    <property type="protein sequence ID" value="JAC10666.1"/>
    <property type="molecule type" value="mRNA"/>
</dbReference>
<evidence type="ECO:0000256" key="4">
    <source>
        <dbReference type="ARBA" id="ARBA00034725"/>
    </source>
</evidence>
<keyword evidence="11" id="KW-1185">Reference proteome</keyword>
<keyword evidence="3" id="KW-0378">Hydrolase</keyword>
<name>A0A023ENY3_AEDAL</name>
<dbReference type="OMA" id="QLWDYEQ"/>
<evidence type="ECO:0000256" key="7">
    <source>
        <dbReference type="ARBA" id="ARBA00049041"/>
    </source>
</evidence>
<dbReference type="VEuPathDB" id="VectorBase:AALFPA_074932"/>
<reference evidence="9" key="1">
    <citation type="journal article" date="2014" name="PLoS Negl. Trop. Dis.">
        <title>Identification and characterization of seminal fluid proteins in the Asian tiger mosquito, Aedes albopictus.</title>
        <authorList>
            <person name="Boes K.E."/>
            <person name="Ribeiro J.M."/>
            <person name="Wong A."/>
            <person name="Harrington L.C."/>
            <person name="Wolfner M.F."/>
            <person name="Sirot L.K."/>
        </authorList>
    </citation>
    <scope>NUCLEOTIDE SEQUENCE</scope>
    <source>
        <tissue evidence="9">Reproductive organs</tissue>
    </source>
</reference>
<protein>
    <recommendedName>
        <fullName evidence="5">Actin maturation protease</fullName>
    </recommendedName>
    <alternativeName>
        <fullName evidence="6">Actin aminopeptidase ACTMAP</fullName>
    </alternativeName>
</protein>
<evidence type="ECO:0000256" key="2">
    <source>
        <dbReference type="ARBA" id="ARBA00022670"/>
    </source>
</evidence>
<dbReference type="GeneID" id="109419102"/>
<evidence type="ECO:0000256" key="6">
    <source>
        <dbReference type="ARBA" id="ARBA00034908"/>
    </source>
</evidence>
<dbReference type="PANTHER" id="PTHR28631">
    <property type="entry name" value="UPF0692 PROTEIN C19ORF54"/>
    <property type="match status" value="1"/>
</dbReference>
<reference evidence="11" key="2">
    <citation type="journal article" date="2015" name="Proc. Natl. Acad. Sci. U.S.A.">
        <title>Genome sequence of the Asian Tiger mosquito, Aedes albopictus, reveals insights into its biology, genetics, and evolution.</title>
        <authorList>
            <person name="Chen X.G."/>
            <person name="Jiang X."/>
            <person name="Gu J."/>
            <person name="Xu M."/>
            <person name="Wu Y."/>
            <person name="Deng Y."/>
            <person name="Zhang C."/>
            <person name="Bonizzoni M."/>
            <person name="Dermauw W."/>
            <person name="Vontas J."/>
            <person name="Armbruster P."/>
            <person name="Huang X."/>
            <person name="Yang Y."/>
            <person name="Zhang H."/>
            <person name="He W."/>
            <person name="Peng H."/>
            <person name="Liu Y."/>
            <person name="Wu K."/>
            <person name="Chen J."/>
            <person name="Lirakis M."/>
            <person name="Topalis P."/>
            <person name="Van Leeuwen T."/>
            <person name="Hall A.B."/>
            <person name="Jiang X."/>
            <person name="Thorpe C."/>
            <person name="Mueller R.L."/>
            <person name="Sun C."/>
            <person name="Waterhouse R.M."/>
            <person name="Yan G."/>
            <person name="Tu Z.J."/>
            <person name="Fang X."/>
            <person name="James A.A."/>
        </authorList>
    </citation>
    <scope>NUCLEOTIDE SEQUENCE [LARGE SCALE GENOMIC DNA]</scope>
    <source>
        <strain evidence="11">Foshan</strain>
    </source>
</reference>
<dbReference type="KEGG" id="aalb:109419102"/>
<proteinExistence type="evidence at transcript level"/>
<dbReference type="Pfam" id="PF21646">
    <property type="entry name" value="ACTMAP-like_C"/>
    <property type="match status" value="1"/>
</dbReference>
<dbReference type="PANTHER" id="PTHR28631:SF1">
    <property type="entry name" value="ACTIN MATURATION PROTEASE"/>
    <property type="match status" value="1"/>
</dbReference>
<feature type="compositionally biased region" description="Polar residues" evidence="8">
    <location>
        <begin position="17"/>
        <end position="26"/>
    </location>
</feature>
<dbReference type="Proteomes" id="UP000069940">
    <property type="component" value="Unassembled WGS sequence"/>
</dbReference>
<evidence type="ECO:0000256" key="1">
    <source>
        <dbReference type="ARBA" id="ARBA00022438"/>
    </source>
</evidence>
<comment type="catalytic activity">
    <reaction evidence="7">
        <text>N-terminal N(alpha)-acetyl-L-cysteinyl-L-aspartyl-[protein] + H2O = N-terminal L-aspartyl-[protein] + N-acetyl-L-cysteine</text>
        <dbReference type="Rhea" id="RHEA:74579"/>
        <dbReference type="Rhea" id="RHEA-COMP:12669"/>
        <dbReference type="Rhea" id="RHEA-COMP:18395"/>
        <dbReference type="ChEBI" id="CHEBI:15377"/>
        <dbReference type="ChEBI" id="CHEBI:64720"/>
        <dbReference type="ChEBI" id="CHEBI:78236"/>
        <dbReference type="ChEBI" id="CHEBI:193599"/>
    </reaction>
    <physiologicalReaction direction="left-to-right" evidence="7">
        <dbReference type="Rhea" id="RHEA:74580"/>
    </physiologicalReaction>
</comment>
<feature type="region of interest" description="Disordered" evidence="8">
    <location>
        <begin position="1"/>
        <end position="26"/>
    </location>
</feature>
<evidence type="ECO:0000313" key="9">
    <source>
        <dbReference type="EMBL" id="JAC10666.1"/>
    </source>
</evidence>